<sequence length="37" mass="4261">MFAPFIVVNRLVNGLYLRCQTSLFERLKDKNIEGGAF</sequence>
<dbReference type="EMBL" id="JXCL01000029">
    <property type="protein sequence ID" value="KIL17085.1"/>
    <property type="molecule type" value="Genomic_DNA"/>
</dbReference>
<comment type="caution">
    <text evidence="1">The sequence shown here is derived from an EMBL/GenBank/DDBJ whole genome shotgun (WGS) entry which is preliminary data.</text>
</comment>
<name>A0AB34QWF1_BACPU</name>
<accession>A0AB34QWF1</accession>
<dbReference type="AlphaFoldDB" id="A0AB34QWF1"/>
<organism evidence="1 2">
    <name type="scientific">Bacillus pumilus</name>
    <name type="common">Bacillus mesentericus</name>
    <dbReference type="NCBI Taxonomy" id="1408"/>
    <lineage>
        <taxon>Bacteria</taxon>
        <taxon>Bacillati</taxon>
        <taxon>Bacillota</taxon>
        <taxon>Bacilli</taxon>
        <taxon>Bacillales</taxon>
        <taxon>Bacillaceae</taxon>
        <taxon>Bacillus</taxon>
    </lineage>
</organism>
<reference evidence="1 2" key="1">
    <citation type="submission" date="2014-12" db="EMBL/GenBank/DDBJ databases">
        <title>Draft Genome Sequences of Five Spore-Forming Food Isolates of Bacillus pumilus.</title>
        <authorList>
            <person name="de Jong A."/>
            <person name="van Heel A.J."/>
            <person name="Montalban-Lopez M."/>
            <person name="Krawczyk A.O."/>
            <person name="Berendsen E.M."/>
            <person name="Wells-Bennik M."/>
            <person name="Kuipers O.P."/>
        </authorList>
    </citation>
    <scope>NUCLEOTIDE SEQUENCE [LARGE SCALE GENOMIC DNA]</scope>
    <source>
        <strain evidence="1 2">B4127</strain>
    </source>
</reference>
<protein>
    <submittedName>
        <fullName evidence="1">Uncharacterized protein</fullName>
    </submittedName>
</protein>
<evidence type="ECO:0000313" key="1">
    <source>
        <dbReference type="EMBL" id="KIL17085.1"/>
    </source>
</evidence>
<dbReference type="Proteomes" id="UP000031978">
    <property type="component" value="Unassembled WGS sequence"/>
</dbReference>
<gene>
    <name evidence="1" type="ORF">B4127_2350</name>
</gene>
<evidence type="ECO:0000313" key="2">
    <source>
        <dbReference type="Proteomes" id="UP000031978"/>
    </source>
</evidence>
<proteinExistence type="predicted"/>